<sequence>MSKAFYYLFLKIQKYPKITLFATLLFLVGAVFAVKNISFNEDITRIIPKNETTNTAAEIVGEMNFSDKISVIFKKKKNNATDDDLANAAQAFLDTLPVAKAYYHSVQGVLDENLFQQSFDFVYKNLPLYLNEADYQIIEQKLQKDSIAAQMQRNVETLTGGNAAFMKDIVINDPLQFSFLALKKLQQFQGSADYVFENGFLYSQDKEKIVLFINPKYGGSETEQNEIFVETLREIQQIVGQEYPQVQVQYFGASFIAVANAQQIKHDIFTTVALSVSALMLLLIFYYRHWFVPVIVMIPSVFGGLFGLLCLYFLKTEISAISLSISAILIGITIDYALHFLTHSKSNESIAQLFKDVTKPLLMSSSTTAVAFLCLLFVHSDALVDLGIFASISVVATAVFTLIILPHIYKGKALAHSHIIDKIANYPFEKNKGLIVCTLILVIVSLFTYSKVAFDGDLSKINFVPTEQQLAEKELYADHQVAKNLFVVAFDEDQEKALQLNSGIHKKLSAFSTVDNLQTISSLIPSKILQNKAINRWKSFWTDEKLNNTIKSIEEESVKTGFVAQTHQPFYKLLKTNFSTIDLNTLKQFNKELYSEFVHGKNRYLLSTVVTLNPENREEFVSTFENEFKGENVLVIDRQALNEQYLGALVNDFNALVTYSFVAVFVILLVFYRRIELVLVASIPIGLTGFITAGIMGLLNIPFNIFSTIVCTLVFGHGIDFTIFMTSALQKEYTDGKNEMPLYRTSIILAVLTTILAIGALIFAKHPALQSIASIALIGVSVAVLVTFVLYPVLYRFLFFNRIKKGLSPVTLWLVVQSVLMFAYYVAASLVVSVLMRSFFWILPLSKEKKWKLFSKLMSVYMKSVLYLKPTVQKRIFNKERLNKQSVIISNHTSFLDSLTIGMVKSNIVYIVNDWVYKSPVFGRAVKFLGFYPATKGVDEGLDPLEKRIGTDFSVMIFPEGTRSRTTEIGRFHKGAFFMAEELKLPVQPVYIHGNADLLPKGDFIIYDTNCHVYVGEPIDWNDESFGTNYAERTKKISGFFKESFKQIRLKAENEDYFKQKLFLNFLYKDYGILKTVKTDFKNHKRVYHQLFHTISDKAAIAHVTTDLGQLDFLMANQFPTRKITTFNTSKEHRLISSASYTVQKFKVSYVDELPLVWNKKTVLVLSHLSAFNEEIPATIQQIIVVCCTFNVDFEHFTLTQNQEHLKVYQRNETN</sequence>
<gene>
    <name evidence="8" type="ORF">SAMN02927937_02055</name>
</gene>
<feature type="transmembrane region" description="Helical" evidence="6">
    <location>
        <begin position="386"/>
        <end position="409"/>
    </location>
</feature>
<name>A0A1H6LZW6_9FLAO</name>
<dbReference type="InterPro" id="IPR050545">
    <property type="entry name" value="Mycobact_MmpL"/>
</dbReference>
<feature type="transmembrane region" description="Helical" evidence="6">
    <location>
        <begin position="705"/>
        <end position="729"/>
    </location>
</feature>
<dbReference type="OrthoDB" id="9803035at2"/>
<dbReference type="InterPro" id="IPR002123">
    <property type="entry name" value="Plipid/glycerol_acylTrfase"/>
</dbReference>
<protein>
    <recommendedName>
        <fullName evidence="7">Phospholipid/glycerol acyltransferase domain-containing protein</fullName>
    </recommendedName>
</protein>
<feature type="transmembrane region" description="Helical" evidence="6">
    <location>
        <begin position="741"/>
        <end position="763"/>
    </location>
</feature>
<evidence type="ECO:0000256" key="6">
    <source>
        <dbReference type="SAM" id="Phobius"/>
    </source>
</evidence>
<evidence type="ECO:0000256" key="4">
    <source>
        <dbReference type="ARBA" id="ARBA00022989"/>
    </source>
</evidence>
<proteinExistence type="predicted"/>
<feature type="transmembrane region" description="Helical" evidence="6">
    <location>
        <begin position="320"/>
        <end position="341"/>
    </location>
</feature>
<keyword evidence="5 6" id="KW-0472">Membrane</keyword>
<dbReference type="GO" id="GO:0005886">
    <property type="term" value="C:plasma membrane"/>
    <property type="evidence" value="ECO:0007669"/>
    <property type="project" value="UniProtKB-SubCell"/>
</dbReference>
<dbReference type="RefSeq" id="WP_091100081.1">
    <property type="nucleotide sequence ID" value="NZ_FNXE01000029.1"/>
</dbReference>
<dbReference type="Gene3D" id="1.20.1640.10">
    <property type="entry name" value="Multidrug efflux transporter AcrB transmembrane domain"/>
    <property type="match status" value="2"/>
</dbReference>
<keyword evidence="3 6" id="KW-0812">Transmembrane</keyword>
<dbReference type="SUPFAM" id="SSF82866">
    <property type="entry name" value="Multidrug efflux transporter AcrB transmembrane domain"/>
    <property type="match status" value="2"/>
</dbReference>
<feature type="domain" description="Phospholipid/glycerol acyltransferase" evidence="7">
    <location>
        <begin position="886"/>
        <end position="995"/>
    </location>
</feature>
<evidence type="ECO:0000313" key="9">
    <source>
        <dbReference type="Proteomes" id="UP000199634"/>
    </source>
</evidence>
<feature type="transmembrane region" description="Helical" evidence="6">
    <location>
        <begin position="653"/>
        <end position="672"/>
    </location>
</feature>
<evidence type="ECO:0000256" key="2">
    <source>
        <dbReference type="ARBA" id="ARBA00022475"/>
    </source>
</evidence>
<dbReference type="SUPFAM" id="SSF69593">
    <property type="entry name" value="Glycerol-3-phosphate (1)-acyltransferase"/>
    <property type="match status" value="1"/>
</dbReference>
<feature type="transmembrane region" description="Helical" evidence="6">
    <location>
        <begin position="677"/>
        <end position="699"/>
    </location>
</feature>
<dbReference type="SMART" id="SM00563">
    <property type="entry name" value="PlsC"/>
    <property type="match status" value="1"/>
</dbReference>
<dbReference type="Pfam" id="PF03176">
    <property type="entry name" value="MMPL"/>
    <property type="match status" value="2"/>
</dbReference>
<evidence type="ECO:0000256" key="3">
    <source>
        <dbReference type="ARBA" id="ARBA00022692"/>
    </source>
</evidence>
<feature type="transmembrane region" description="Helical" evidence="6">
    <location>
        <begin position="775"/>
        <end position="798"/>
    </location>
</feature>
<reference evidence="8 9" key="1">
    <citation type="submission" date="2016-10" db="EMBL/GenBank/DDBJ databases">
        <authorList>
            <person name="de Groot N.N."/>
        </authorList>
    </citation>
    <scope>NUCLEOTIDE SEQUENCE [LARGE SCALE GENOMIC DNA]</scope>
    <source>
        <strain evidence="8 9">CGMCC 1.10825</strain>
    </source>
</reference>
<dbReference type="PANTHER" id="PTHR33406">
    <property type="entry name" value="MEMBRANE PROTEIN MJ1562-RELATED"/>
    <property type="match status" value="1"/>
</dbReference>
<dbReference type="STRING" id="1159016.SAMN02927937_02055"/>
<evidence type="ECO:0000256" key="1">
    <source>
        <dbReference type="ARBA" id="ARBA00004651"/>
    </source>
</evidence>
<dbReference type="CDD" id="cd07989">
    <property type="entry name" value="LPLAT_AGPAT-like"/>
    <property type="match status" value="1"/>
</dbReference>
<dbReference type="AlphaFoldDB" id="A0A1H6LZW6"/>
<organism evidence="8 9">
    <name type="scientific">Paenimyroides marinum</name>
    <dbReference type="NCBI Taxonomy" id="1159016"/>
    <lineage>
        <taxon>Bacteria</taxon>
        <taxon>Pseudomonadati</taxon>
        <taxon>Bacteroidota</taxon>
        <taxon>Flavobacteriia</taxon>
        <taxon>Flavobacteriales</taxon>
        <taxon>Flavobacteriaceae</taxon>
        <taxon>Paenimyroides</taxon>
    </lineage>
</organism>
<keyword evidence="4 6" id="KW-1133">Transmembrane helix</keyword>
<dbReference type="EMBL" id="FNXE01000029">
    <property type="protein sequence ID" value="SEH90693.1"/>
    <property type="molecule type" value="Genomic_DNA"/>
</dbReference>
<dbReference type="Proteomes" id="UP000199634">
    <property type="component" value="Unassembled WGS sequence"/>
</dbReference>
<dbReference type="InterPro" id="IPR004869">
    <property type="entry name" value="MMPL_dom"/>
</dbReference>
<keyword evidence="2" id="KW-1003">Cell membrane</keyword>
<keyword evidence="9" id="KW-1185">Reference proteome</keyword>
<dbReference type="Pfam" id="PF01553">
    <property type="entry name" value="Acyltransferase"/>
    <property type="match status" value="1"/>
</dbReference>
<accession>A0A1H6LZW6</accession>
<evidence type="ECO:0000313" key="8">
    <source>
        <dbReference type="EMBL" id="SEH90693.1"/>
    </source>
</evidence>
<dbReference type="GO" id="GO:0016746">
    <property type="term" value="F:acyltransferase activity"/>
    <property type="evidence" value="ECO:0007669"/>
    <property type="project" value="InterPro"/>
</dbReference>
<dbReference type="PANTHER" id="PTHR33406:SF13">
    <property type="entry name" value="MEMBRANE PROTEIN YDFJ"/>
    <property type="match status" value="1"/>
</dbReference>
<evidence type="ECO:0000259" key="7">
    <source>
        <dbReference type="SMART" id="SM00563"/>
    </source>
</evidence>
<evidence type="ECO:0000256" key="5">
    <source>
        <dbReference type="ARBA" id="ARBA00023136"/>
    </source>
</evidence>
<feature type="transmembrane region" description="Helical" evidence="6">
    <location>
        <begin position="361"/>
        <end position="380"/>
    </location>
</feature>
<feature type="transmembrane region" description="Helical" evidence="6">
    <location>
        <begin position="268"/>
        <end position="287"/>
    </location>
</feature>
<feature type="transmembrane region" description="Helical" evidence="6">
    <location>
        <begin position="294"/>
        <end position="314"/>
    </location>
</feature>
<comment type="subcellular location">
    <subcellularLocation>
        <location evidence="1">Cell membrane</location>
        <topology evidence="1">Multi-pass membrane protein</topology>
    </subcellularLocation>
</comment>
<feature type="transmembrane region" description="Helical" evidence="6">
    <location>
        <begin position="810"/>
        <end position="843"/>
    </location>
</feature>